<sequence>MPRWIATVSGIAGYWLYGPVCQGFALSHGVPPDHDPAGFFCLAANVGRNGVSVPVSAQISAHIRSRL</sequence>
<protein>
    <submittedName>
        <fullName evidence="1">Uncharacterized protein</fullName>
    </submittedName>
</protein>
<accession>A0ABQ3HFZ2</accession>
<name>A0ABQ3HFZ2_9NEIS</name>
<evidence type="ECO:0000313" key="1">
    <source>
        <dbReference type="EMBL" id="GHD80811.1"/>
    </source>
</evidence>
<dbReference type="Proteomes" id="UP000662678">
    <property type="component" value="Unassembled WGS sequence"/>
</dbReference>
<organism evidence="1 2">
    <name type="scientific">Vogesella fluminis</name>
    <dbReference type="NCBI Taxonomy" id="1069161"/>
    <lineage>
        <taxon>Bacteria</taxon>
        <taxon>Pseudomonadati</taxon>
        <taxon>Pseudomonadota</taxon>
        <taxon>Betaproteobacteria</taxon>
        <taxon>Neisseriales</taxon>
        <taxon>Chromobacteriaceae</taxon>
        <taxon>Vogesella</taxon>
    </lineage>
</organism>
<evidence type="ECO:0000313" key="2">
    <source>
        <dbReference type="Proteomes" id="UP000662678"/>
    </source>
</evidence>
<keyword evidence="2" id="KW-1185">Reference proteome</keyword>
<comment type="caution">
    <text evidence="1">The sequence shown here is derived from an EMBL/GenBank/DDBJ whole genome shotgun (WGS) entry which is preliminary data.</text>
</comment>
<gene>
    <name evidence="1" type="ORF">GCM10011419_25920</name>
</gene>
<proteinExistence type="predicted"/>
<reference evidence="2" key="1">
    <citation type="journal article" date="2019" name="Int. J. Syst. Evol. Microbiol.">
        <title>The Global Catalogue of Microorganisms (GCM) 10K type strain sequencing project: providing services to taxonomists for standard genome sequencing and annotation.</title>
        <authorList>
            <consortium name="The Broad Institute Genomics Platform"/>
            <consortium name="The Broad Institute Genome Sequencing Center for Infectious Disease"/>
            <person name="Wu L."/>
            <person name="Ma J."/>
        </authorList>
    </citation>
    <scope>NUCLEOTIDE SEQUENCE [LARGE SCALE GENOMIC DNA]</scope>
    <source>
        <strain evidence="2">KCTC 23713</strain>
    </source>
</reference>
<dbReference type="EMBL" id="BMYP01000041">
    <property type="protein sequence ID" value="GHD80811.1"/>
    <property type="molecule type" value="Genomic_DNA"/>
</dbReference>